<evidence type="ECO:0000313" key="1">
    <source>
        <dbReference type="EMBL" id="PHK06237.1"/>
    </source>
</evidence>
<accession>A0A9Q5ZFP8</accession>
<dbReference type="GeneID" id="57092602"/>
<reference evidence="1 2" key="1">
    <citation type="submission" date="2015-02" db="EMBL/GenBank/DDBJ databases">
        <title>Nostoc linckia genome annotation.</title>
        <authorList>
            <person name="Zhou Z."/>
        </authorList>
    </citation>
    <scope>NUCLEOTIDE SEQUENCE [LARGE SCALE GENOMIC DNA]</scope>
    <source>
        <strain evidence="2">z8</strain>
    </source>
</reference>
<proteinExistence type="predicted"/>
<name>A0A9Q5ZFP8_NOSLI</name>
<sequence>MISQDFFDDKILEKIVNRFYGYGNYQGNYWFIGMEEAGGDFQEINNRINIWSDRGEQEIEDIAEFHEAIGYGASFEANARLDVPVWNKVIRILLSAKGQENIDIEDVRKYQINELGRRNKETCLLELLPLASASLKHWIYSERSRLSYLCNRETYEEHFLETRINHISERIKECHQLKAVIYYGIGYEYSWREITKKIGDIDFLWRSEGFFIGKNAQTVFVIAKHPATKGLTNEYFHKIGISIAEKLAE</sequence>
<gene>
    <name evidence="1" type="ORF">VF08_05325</name>
</gene>
<dbReference type="EMBL" id="LAHD01000009">
    <property type="protein sequence ID" value="PHK06237.1"/>
    <property type="molecule type" value="Genomic_DNA"/>
</dbReference>
<evidence type="ECO:0000313" key="2">
    <source>
        <dbReference type="Proteomes" id="UP000222310"/>
    </source>
</evidence>
<dbReference type="RefSeq" id="WP_099066436.1">
    <property type="nucleotide sequence ID" value="NZ_LAHD01000009.1"/>
</dbReference>
<dbReference type="Proteomes" id="UP000222310">
    <property type="component" value="Unassembled WGS sequence"/>
</dbReference>
<protein>
    <submittedName>
        <fullName evidence="1">Uncharacterized protein</fullName>
    </submittedName>
</protein>
<organism evidence="1 2">
    <name type="scientific">Nostoc linckia z8</name>
    <dbReference type="NCBI Taxonomy" id="1628746"/>
    <lineage>
        <taxon>Bacteria</taxon>
        <taxon>Bacillati</taxon>
        <taxon>Cyanobacteriota</taxon>
        <taxon>Cyanophyceae</taxon>
        <taxon>Nostocales</taxon>
        <taxon>Nostocaceae</taxon>
        <taxon>Nostoc</taxon>
    </lineage>
</organism>
<comment type="caution">
    <text evidence="1">The sequence shown here is derived from an EMBL/GenBank/DDBJ whole genome shotgun (WGS) entry which is preliminary data.</text>
</comment>
<dbReference type="AlphaFoldDB" id="A0A9Q5ZFP8"/>